<proteinExistence type="predicted"/>
<dbReference type="AlphaFoldDB" id="A0A6P0CEF9"/>
<dbReference type="RefSeq" id="WP_164353795.1">
    <property type="nucleotide sequence ID" value="NZ_JAABNT010000005.1"/>
</dbReference>
<name>A0A6P0CEF9_9RHOB</name>
<accession>A0A6P0CEF9</accession>
<dbReference type="EMBL" id="JAABNT010000005">
    <property type="protein sequence ID" value="NEK22873.1"/>
    <property type="molecule type" value="Genomic_DNA"/>
</dbReference>
<dbReference type="Proteomes" id="UP000468591">
    <property type="component" value="Unassembled WGS sequence"/>
</dbReference>
<gene>
    <name evidence="1" type="ORF">GV827_10710</name>
</gene>
<organism evidence="1 2">
    <name type="scientific">Sulfitobacter sediminilitoris</name>
    <dbReference type="NCBI Taxonomy" id="2698830"/>
    <lineage>
        <taxon>Bacteria</taxon>
        <taxon>Pseudomonadati</taxon>
        <taxon>Pseudomonadota</taxon>
        <taxon>Alphaproteobacteria</taxon>
        <taxon>Rhodobacterales</taxon>
        <taxon>Roseobacteraceae</taxon>
        <taxon>Sulfitobacter</taxon>
    </lineage>
</organism>
<reference evidence="1 2" key="1">
    <citation type="submission" date="2020-01" db="EMBL/GenBank/DDBJ databases">
        <title>Sulfitobacter sediminilitoris sp. nov., isolated from a tidal flat.</title>
        <authorList>
            <person name="Park S."/>
            <person name="Yoon J.-H."/>
        </authorList>
    </citation>
    <scope>NUCLEOTIDE SEQUENCE [LARGE SCALE GENOMIC DNA]</scope>
    <source>
        <strain evidence="1 2">JBTF-M27</strain>
    </source>
</reference>
<keyword evidence="2" id="KW-1185">Reference proteome</keyword>
<evidence type="ECO:0000313" key="1">
    <source>
        <dbReference type="EMBL" id="NEK22873.1"/>
    </source>
</evidence>
<evidence type="ECO:0000313" key="2">
    <source>
        <dbReference type="Proteomes" id="UP000468591"/>
    </source>
</evidence>
<sequence length="48" mass="5213">MSITIAGVPHEVWAGDVSAYATMTEHDVIWADEGCVFWSVFRAASGKL</sequence>
<comment type="caution">
    <text evidence="1">The sequence shown here is derived from an EMBL/GenBank/DDBJ whole genome shotgun (WGS) entry which is preliminary data.</text>
</comment>
<protein>
    <submittedName>
        <fullName evidence="1">Uncharacterized protein</fullName>
    </submittedName>
</protein>